<reference evidence="2" key="1">
    <citation type="journal article" date="2016" name="Nat. Genet.">
        <title>A high-quality carrot genome assembly provides new insights into carotenoid accumulation and asterid genome evolution.</title>
        <authorList>
            <person name="Iorizzo M."/>
            <person name="Ellison S."/>
            <person name="Senalik D."/>
            <person name="Zeng P."/>
            <person name="Satapoomin P."/>
            <person name="Huang J."/>
            <person name="Bowman M."/>
            <person name="Iovene M."/>
            <person name="Sanseverino W."/>
            <person name="Cavagnaro P."/>
            <person name="Yildiz M."/>
            <person name="Macko-Podgorni A."/>
            <person name="Moranska E."/>
            <person name="Grzebelus E."/>
            <person name="Grzebelus D."/>
            <person name="Ashrafi H."/>
            <person name="Zheng Z."/>
            <person name="Cheng S."/>
            <person name="Spooner D."/>
            <person name="Van Deynze A."/>
            <person name="Simon P."/>
        </authorList>
    </citation>
    <scope>NUCLEOTIDE SEQUENCE</scope>
    <source>
        <tissue evidence="2">Leaf</tissue>
    </source>
</reference>
<evidence type="ECO:0000256" key="1">
    <source>
        <dbReference type="SAM" id="MobiDB-lite"/>
    </source>
</evidence>
<accession>A0A175YIV9</accession>
<keyword evidence="3" id="KW-1185">Reference proteome</keyword>
<reference evidence="2" key="2">
    <citation type="submission" date="2022-03" db="EMBL/GenBank/DDBJ databases">
        <title>Draft title - Genomic analysis of global carrot germplasm unveils the trajectory of domestication and the origin of high carotenoid orange carrot.</title>
        <authorList>
            <person name="Iorizzo M."/>
            <person name="Ellison S."/>
            <person name="Senalik D."/>
            <person name="Macko-Podgorni A."/>
            <person name="Grzebelus D."/>
            <person name="Bostan H."/>
            <person name="Rolling W."/>
            <person name="Curaba J."/>
            <person name="Simon P."/>
        </authorList>
    </citation>
    <scope>NUCLEOTIDE SEQUENCE</scope>
    <source>
        <tissue evidence="2">Leaf</tissue>
    </source>
</reference>
<dbReference type="Gramene" id="KZM83654">
    <property type="protein sequence ID" value="KZM83654"/>
    <property type="gene ID" value="DCAR_028924"/>
</dbReference>
<name>A0A175YIV9_DAUCS</name>
<dbReference type="AlphaFoldDB" id="A0A175YIV9"/>
<evidence type="ECO:0000313" key="2">
    <source>
        <dbReference type="EMBL" id="WOH10887.1"/>
    </source>
</evidence>
<protein>
    <submittedName>
        <fullName evidence="2">Uncharacterized protein</fullName>
    </submittedName>
</protein>
<sequence length="92" mass="10262">MTEVLDRKLGIMEVYVTVCRPLNVEGLPIQSSISAKDVGEENPNEEAVKDTSEENGDESDVSWHENGFQRHGTKNVIVKSSKSKFQLLESRA</sequence>
<dbReference type="EMBL" id="CP093350">
    <property type="protein sequence ID" value="WOH10887.1"/>
    <property type="molecule type" value="Genomic_DNA"/>
</dbReference>
<gene>
    <name evidence="2" type="ORF">DCAR_0830364</name>
</gene>
<feature type="region of interest" description="Disordered" evidence="1">
    <location>
        <begin position="30"/>
        <end position="67"/>
    </location>
</feature>
<organism evidence="2 3">
    <name type="scientific">Daucus carota subsp. sativus</name>
    <name type="common">Carrot</name>
    <dbReference type="NCBI Taxonomy" id="79200"/>
    <lineage>
        <taxon>Eukaryota</taxon>
        <taxon>Viridiplantae</taxon>
        <taxon>Streptophyta</taxon>
        <taxon>Embryophyta</taxon>
        <taxon>Tracheophyta</taxon>
        <taxon>Spermatophyta</taxon>
        <taxon>Magnoliopsida</taxon>
        <taxon>eudicotyledons</taxon>
        <taxon>Gunneridae</taxon>
        <taxon>Pentapetalae</taxon>
        <taxon>asterids</taxon>
        <taxon>campanulids</taxon>
        <taxon>Apiales</taxon>
        <taxon>Apiaceae</taxon>
        <taxon>Apioideae</taxon>
        <taxon>Scandiceae</taxon>
        <taxon>Daucinae</taxon>
        <taxon>Daucus</taxon>
        <taxon>Daucus sect. Daucus</taxon>
    </lineage>
</organism>
<proteinExistence type="predicted"/>
<evidence type="ECO:0000313" key="3">
    <source>
        <dbReference type="Proteomes" id="UP000077755"/>
    </source>
</evidence>
<dbReference type="Proteomes" id="UP000077755">
    <property type="component" value="Chromosome 8"/>
</dbReference>